<gene>
    <name evidence="1" type="ORF">TBK1r_49640</name>
</gene>
<name>A0ABX5XW48_9BACT</name>
<evidence type="ECO:0000313" key="1">
    <source>
        <dbReference type="EMBL" id="QDV85947.1"/>
    </source>
</evidence>
<reference evidence="1 2" key="1">
    <citation type="submission" date="2019-02" db="EMBL/GenBank/DDBJ databases">
        <title>Deep-cultivation of Planctomycetes and their phenomic and genomic characterization uncovers novel biology.</title>
        <authorList>
            <person name="Wiegand S."/>
            <person name="Jogler M."/>
            <person name="Boedeker C."/>
            <person name="Pinto D."/>
            <person name="Vollmers J."/>
            <person name="Rivas-Marin E."/>
            <person name="Kohn T."/>
            <person name="Peeters S.H."/>
            <person name="Heuer A."/>
            <person name="Rast P."/>
            <person name="Oberbeckmann S."/>
            <person name="Bunk B."/>
            <person name="Jeske O."/>
            <person name="Meyerdierks A."/>
            <person name="Storesund J.E."/>
            <person name="Kallscheuer N."/>
            <person name="Luecker S."/>
            <person name="Lage O.M."/>
            <person name="Pohl T."/>
            <person name="Merkel B.J."/>
            <person name="Hornburger P."/>
            <person name="Mueller R.-W."/>
            <person name="Bruemmer F."/>
            <person name="Labrenz M."/>
            <person name="Spormann A.M."/>
            <person name="Op den Camp H."/>
            <person name="Overmann J."/>
            <person name="Amann R."/>
            <person name="Jetten M.S.M."/>
            <person name="Mascher T."/>
            <person name="Medema M.H."/>
            <person name="Devos D.P."/>
            <person name="Kaster A.-K."/>
            <person name="Ovreas L."/>
            <person name="Rohde M."/>
            <person name="Galperin M.Y."/>
            <person name="Jogler C."/>
        </authorList>
    </citation>
    <scope>NUCLEOTIDE SEQUENCE [LARGE SCALE GENOMIC DNA]</scope>
    <source>
        <strain evidence="1 2">TBK1r</strain>
    </source>
</reference>
<keyword evidence="2" id="KW-1185">Reference proteome</keyword>
<sequence length="49" mass="5563">MIAVVNRLRVIRRLQTPSVGRVFDWHGSCRLPWSHHREGGVVSPASPMN</sequence>
<dbReference type="EMBL" id="CP036432">
    <property type="protein sequence ID" value="QDV85947.1"/>
    <property type="molecule type" value="Genomic_DNA"/>
</dbReference>
<dbReference type="Proteomes" id="UP000318081">
    <property type="component" value="Chromosome"/>
</dbReference>
<accession>A0ABX5XW48</accession>
<dbReference type="RefSeq" id="WP_372894435.1">
    <property type="nucleotide sequence ID" value="NZ_CP036432.1"/>
</dbReference>
<proteinExistence type="predicted"/>
<organism evidence="1 2">
    <name type="scientific">Stieleria magnilauensis</name>
    <dbReference type="NCBI Taxonomy" id="2527963"/>
    <lineage>
        <taxon>Bacteria</taxon>
        <taxon>Pseudomonadati</taxon>
        <taxon>Planctomycetota</taxon>
        <taxon>Planctomycetia</taxon>
        <taxon>Pirellulales</taxon>
        <taxon>Pirellulaceae</taxon>
        <taxon>Stieleria</taxon>
    </lineage>
</organism>
<protein>
    <submittedName>
        <fullName evidence="1">Uncharacterized protein</fullName>
    </submittedName>
</protein>
<evidence type="ECO:0000313" key="2">
    <source>
        <dbReference type="Proteomes" id="UP000318081"/>
    </source>
</evidence>